<comment type="caution">
    <text evidence="1">The sequence shown here is derived from an EMBL/GenBank/DDBJ whole genome shotgun (WGS) entry which is preliminary data.</text>
</comment>
<dbReference type="Proteomes" id="UP001060085">
    <property type="component" value="Linkage Group LG01"/>
</dbReference>
<keyword evidence="2" id="KW-1185">Reference proteome</keyword>
<sequence>MDIDSPPPPPPPQPRALSPAARIVRRLLQLGVPEEYVDRQQPGLVAYMKNNKFQIAEIVSAILPTEEEAIEAISETEAVTTESMIGPTIEELYAESMCWLQWLMFECEPRVALKHLAELNVGERGVCGAVWGNNDIAYRCRTCEHDPTCAICVPCFQNGNHKDHDYSIIYTGGGCCDCGDVTAWKREGFCSKHKGAEKIQPLPKESANSIGPVLNSLLSYWKRKLIFIEKICKGSPRCDDHVPEMKKVAEELTSAVVDMLLEFCKFSESLLSFISGRFFSSTGLLDVLVKAERFLSSDVAKKLHELLLKLLGEPQFKYEFAKVFLGYYPTVVTEATRDCNDNIFKKYPLLSTFSVQIFTVPTLTPRLVKEMNLLATLLDCLGDIFSSCSGADGRLQVTRWADLYETTLRVVEDIRFVMSHSDVPMYVARERRDISRTWVKLLGFVQGMNPQKRETSIHIEEENENIHLPFVLVHSIANIHSLLVGGAFSVIVNEHSEEEGYRKEIEDQDSIRHAKVGRISQESSVSSITGRNQLDQLLKFAETKSDNFPVPLSVLWLTYECLRAIENWLGVDNTSGSPLSILSPNLNNNSGNNFFALKRTLSKFRRGRYNFGSSTSTTSTSKPSSSGEVPAKQCSSPGHSSFNLAVDLESGRIMGKDISSGGSDDGATEGEYATEIEALRVLSLSDWPDIVYDVSSQDISVHIPLHRLLSMLLQRSLRKCYGESASPCTASATSDHTPINQDFFGHILGGCHPYGFSAFVMEHPLRIRVFCAEVHAGMWRKNGDAAILSCEWYRSVRWSEQGLELDLFLLQCCAALAPADLCVKRILERFGLSSFLSLNLEKTSEYESILVQEMLTLLIQIVKERRFSGLTTAECLQRELVYKLSLGDATRSQLVKSLPRELSKFERLQEILDRVAIYSNPSGMNQGTYKLRLEYWKELDLYHPRWSSRDLQVAEERYMWFCHTSALTSQLPRWSKIYHPLSGIARIATCKPVLQIVRAVLYYSIFSDKSAASRAPDGVLLAALHLLSLALDICCVHRRSSDRSCYVGDVIPILEFASEEIYTPRHGDQSLLSLLVLLMRTQEREKVNNFVEPSNFNLLSLIQNLLKKFAELESGCTIKLQKLAPELINQMIESASVGDTSPGGLTSESDKRKAKARERQAAILEKMRAQQSKFLESMDSSMENDENDSEFSKEMCDSDVGHSAQVICSLCHDVHSKCPVSYLILLQKSKLLSFVHRGSPSWEQGYSSKKNHKATTKRTDSVSSPRSSGLSASQINSQPQLLNVIQSAAEDFASDGQPTEVNAFLEFIRSHFPSISNITPSLGSNDNNGKTAASLEKVEELMYSLIREEMGNKLLRKDFLKNGKDISIAESQERSSQTETLLLGKYIACVSKQTIDNPSASVNVHSRRSKPQPDKSVSFPACDGFGTSDCDGIYVSSCGHAVHQECLDLYLKSLKDRFNRRIVAEGVHIVDPEQGEFLCPVCRGLANSVLPALPGDSRRVPRLLLSPTIIASDGTGIAARSDGVVDVLRISEALSLLQSAADASRDNEILKSIPLQRYEMQSSNLESVFRVISSLYFPGKDKISESGRVNHMLILWDILKYSLISTEVAARSGKTSFTPSYKLDPLYSELKSSSGFILFLLLNIVQSTRIKNSLSVLLRLRGIQLFADSICSGISLGKFSGQSNLEGGKMRHILEKLEPALRYPDIQFWKQASDPILARDAFSSLMWTLFCLPIPFLSCEKSFLCLVHLFYLVTITQAIITYCRKQQCRINELECKDGLFSDIYRFVGEYEFASQHFDSNYLERYSGVKETIRGLSFPYLRRCALLWRLLNSSAAVPFNYGNHALDGSPYAAGDMIEHTRNDVEEFVEIEKLEQIFEIPSLDVVVNDEVSRRAVLRWLYHFSEDFSIENQQCVLYSTPSVPFRLMQLPNLYQDLLQRYIKQHCPDCGAVQEEPVLCLFCGKLCSPNWRTCCRESGCQTHAMACGAGTGVFLLIRRTSILLQRAARQAPWPSPYLDAYGEEDNEMHRGKPLYLNEERYAALTYMVASHGLDRSSKVLRQTTIGSFFML</sequence>
<evidence type="ECO:0000313" key="2">
    <source>
        <dbReference type="Proteomes" id="UP001060085"/>
    </source>
</evidence>
<organism evidence="1 2">
    <name type="scientific">Catharanthus roseus</name>
    <name type="common">Madagascar periwinkle</name>
    <name type="synonym">Vinca rosea</name>
    <dbReference type="NCBI Taxonomy" id="4058"/>
    <lineage>
        <taxon>Eukaryota</taxon>
        <taxon>Viridiplantae</taxon>
        <taxon>Streptophyta</taxon>
        <taxon>Embryophyta</taxon>
        <taxon>Tracheophyta</taxon>
        <taxon>Spermatophyta</taxon>
        <taxon>Magnoliopsida</taxon>
        <taxon>eudicotyledons</taxon>
        <taxon>Gunneridae</taxon>
        <taxon>Pentapetalae</taxon>
        <taxon>asterids</taxon>
        <taxon>lamiids</taxon>
        <taxon>Gentianales</taxon>
        <taxon>Apocynaceae</taxon>
        <taxon>Rauvolfioideae</taxon>
        <taxon>Vinceae</taxon>
        <taxon>Catharanthinae</taxon>
        <taxon>Catharanthus</taxon>
    </lineage>
</organism>
<dbReference type="EMBL" id="CM044701">
    <property type="protein sequence ID" value="KAI5682384.1"/>
    <property type="molecule type" value="Genomic_DNA"/>
</dbReference>
<gene>
    <name evidence="1" type="ORF">M9H77_03612</name>
</gene>
<accession>A0ACC0CBR2</accession>
<name>A0ACC0CBR2_CATRO</name>
<proteinExistence type="predicted"/>
<evidence type="ECO:0000313" key="1">
    <source>
        <dbReference type="EMBL" id="KAI5682384.1"/>
    </source>
</evidence>
<protein>
    <submittedName>
        <fullName evidence="1">Uncharacterized protein</fullName>
    </submittedName>
</protein>
<reference evidence="2" key="1">
    <citation type="journal article" date="2023" name="Nat. Plants">
        <title>Single-cell RNA sequencing provides a high-resolution roadmap for understanding the multicellular compartmentation of specialized metabolism.</title>
        <authorList>
            <person name="Sun S."/>
            <person name="Shen X."/>
            <person name="Li Y."/>
            <person name="Li Y."/>
            <person name="Wang S."/>
            <person name="Li R."/>
            <person name="Zhang H."/>
            <person name="Shen G."/>
            <person name="Guo B."/>
            <person name="Wei J."/>
            <person name="Xu J."/>
            <person name="St-Pierre B."/>
            <person name="Chen S."/>
            <person name="Sun C."/>
        </authorList>
    </citation>
    <scope>NUCLEOTIDE SEQUENCE [LARGE SCALE GENOMIC DNA]</scope>
</reference>